<gene>
    <name evidence="2" type="ORF">K470DRAFT_150566</name>
</gene>
<accession>A0A6A7BRK1</accession>
<keyword evidence="3" id="KW-1185">Reference proteome</keyword>
<reference evidence="2" key="1">
    <citation type="journal article" date="2020" name="Stud. Mycol.">
        <title>101 Dothideomycetes genomes: a test case for predicting lifestyles and emergence of pathogens.</title>
        <authorList>
            <person name="Haridas S."/>
            <person name="Albert R."/>
            <person name="Binder M."/>
            <person name="Bloem J."/>
            <person name="Labutti K."/>
            <person name="Salamov A."/>
            <person name="Andreopoulos B."/>
            <person name="Baker S."/>
            <person name="Barry K."/>
            <person name="Bills G."/>
            <person name="Bluhm B."/>
            <person name="Cannon C."/>
            <person name="Castanera R."/>
            <person name="Culley D."/>
            <person name="Daum C."/>
            <person name="Ezra D."/>
            <person name="Gonzalez J."/>
            <person name="Henrissat B."/>
            <person name="Kuo A."/>
            <person name="Liang C."/>
            <person name="Lipzen A."/>
            <person name="Lutzoni F."/>
            <person name="Magnuson J."/>
            <person name="Mondo S."/>
            <person name="Nolan M."/>
            <person name="Ohm R."/>
            <person name="Pangilinan J."/>
            <person name="Park H.-J."/>
            <person name="Ramirez L."/>
            <person name="Alfaro M."/>
            <person name="Sun H."/>
            <person name="Tritt A."/>
            <person name="Yoshinaga Y."/>
            <person name="Zwiers L.-H."/>
            <person name="Turgeon B."/>
            <person name="Goodwin S."/>
            <person name="Spatafora J."/>
            <person name="Crous P."/>
            <person name="Grigoriev I."/>
        </authorList>
    </citation>
    <scope>NUCLEOTIDE SEQUENCE</scope>
    <source>
        <strain evidence="2">CBS 480.64</strain>
    </source>
</reference>
<feature type="region of interest" description="Disordered" evidence="1">
    <location>
        <begin position="159"/>
        <end position="182"/>
    </location>
</feature>
<proteinExistence type="predicted"/>
<dbReference type="AlphaFoldDB" id="A0A6A7BRK1"/>
<name>A0A6A7BRK1_9PEZI</name>
<dbReference type="Proteomes" id="UP000799421">
    <property type="component" value="Unassembled WGS sequence"/>
</dbReference>
<evidence type="ECO:0000256" key="1">
    <source>
        <dbReference type="SAM" id="MobiDB-lite"/>
    </source>
</evidence>
<organism evidence="2 3">
    <name type="scientific">Piedraia hortae CBS 480.64</name>
    <dbReference type="NCBI Taxonomy" id="1314780"/>
    <lineage>
        <taxon>Eukaryota</taxon>
        <taxon>Fungi</taxon>
        <taxon>Dikarya</taxon>
        <taxon>Ascomycota</taxon>
        <taxon>Pezizomycotina</taxon>
        <taxon>Dothideomycetes</taxon>
        <taxon>Dothideomycetidae</taxon>
        <taxon>Capnodiales</taxon>
        <taxon>Piedraiaceae</taxon>
        <taxon>Piedraia</taxon>
    </lineage>
</organism>
<sequence>MPFGRLRMAVSGHFARRKTSNQSNQGIVLEMARLLGALVHSITDRVLMKPEVSRIIQDGNRQIHAVFCPPEFEDTKTKFFAKILLAATLYDEPRYFISSWLYTIHTQFIVSRKFDFDTIHRFHRWILDFAKNGGWKSARDFNVSTIRITIATSASACNPLELGEPSREAPAGRTGDPINQAT</sequence>
<evidence type="ECO:0000313" key="3">
    <source>
        <dbReference type="Proteomes" id="UP000799421"/>
    </source>
</evidence>
<evidence type="ECO:0000313" key="2">
    <source>
        <dbReference type="EMBL" id="KAF2857906.1"/>
    </source>
</evidence>
<protein>
    <submittedName>
        <fullName evidence="2">Uncharacterized protein</fullName>
    </submittedName>
</protein>
<dbReference type="EMBL" id="MU006023">
    <property type="protein sequence ID" value="KAF2857906.1"/>
    <property type="molecule type" value="Genomic_DNA"/>
</dbReference>